<sequence>MNITGIPITVNPLTLIPPPHKIPSAFCDNYLVSFSKGSIYRRGARRWRKLYRVNGHIFQAKRFNRRAFCAFCQDRIWGLGRQGFKCIQCKLLVHKKCHKVVRKPCLSMHQQQQQQQQQLQSTESQTIDRNGDQQQPDSLRCSPAAHLEDEIAESPIVEEHSRNREKETLNQRVIDKIDQSEFEGFEYVNPLLMSLEDCHVQEQQQQQQQQMQQFYMEELSNKLSKLRIDPLLRISSDNQGYHNDVFVMTYSQENENDNNYNEYRLPPIFPFRYERPMCSRSLSITDVTYDSGNNNNNNAIVATDYDENDYDDVEDESPRKGLLKQIFCLPLN</sequence>
<protein>
    <submittedName>
        <fullName evidence="5">Atypical protein kinase C isoform X1</fullName>
    </submittedName>
</protein>
<name>A0ABD2CD48_VESMC</name>
<keyword evidence="6" id="KW-1185">Reference proteome</keyword>
<dbReference type="GO" id="GO:0005737">
    <property type="term" value="C:cytoplasm"/>
    <property type="evidence" value="ECO:0007669"/>
    <property type="project" value="UniProtKB-SubCell"/>
</dbReference>
<keyword evidence="1" id="KW-0479">Metal-binding</keyword>
<dbReference type="EMBL" id="JAYRBN010000058">
    <property type="protein sequence ID" value="KAL2742203.1"/>
    <property type="molecule type" value="Genomic_DNA"/>
</dbReference>
<dbReference type="GO" id="GO:0016020">
    <property type="term" value="C:membrane"/>
    <property type="evidence" value="ECO:0007669"/>
    <property type="project" value="UniProtKB-SubCell"/>
</dbReference>
<keyword evidence="5" id="KW-0418">Kinase</keyword>
<dbReference type="Gene3D" id="3.30.60.20">
    <property type="match status" value="1"/>
</dbReference>
<keyword evidence="2" id="KW-0862">Zinc</keyword>
<accession>A0ABD2CD48</accession>
<dbReference type="PROSITE" id="PS00479">
    <property type="entry name" value="ZF_DAG_PE_1"/>
    <property type="match status" value="1"/>
</dbReference>
<dbReference type="CDD" id="cd20794">
    <property type="entry name" value="C1_aPKC"/>
    <property type="match status" value="1"/>
</dbReference>
<dbReference type="AlphaFoldDB" id="A0ABD2CD48"/>
<dbReference type="PANTHER" id="PTHR22968">
    <property type="entry name" value="PROTEIN KINASE C, MU"/>
    <property type="match status" value="1"/>
</dbReference>
<dbReference type="Pfam" id="PF00130">
    <property type="entry name" value="C1_1"/>
    <property type="match status" value="1"/>
</dbReference>
<dbReference type="GO" id="GO:0004674">
    <property type="term" value="F:protein serine/threonine kinase activity"/>
    <property type="evidence" value="ECO:0007669"/>
    <property type="project" value="UniProtKB-KW"/>
</dbReference>
<dbReference type="SMART" id="SM00109">
    <property type="entry name" value="C1"/>
    <property type="match status" value="1"/>
</dbReference>
<dbReference type="InterPro" id="IPR020454">
    <property type="entry name" value="DAG/PE-bd"/>
</dbReference>
<dbReference type="FunFam" id="3.30.60.20:FF:000012">
    <property type="entry name" value="Protein kinase C"/>
    <property type="match status" value="1"/>
</dbReference>
<dbReference type="PANTHER" id="PTHR22968:SF14">
    <property type="entry name" value="PROTEIN KINASE C"/>
    <property type="match status" value="1"/>
</dbReference>
<evidence type="ECO:0000256" key="3">
    <source>
        <dbReference type="SAM" id="MobiDB-lite"/>
    </source>
</evidence>
<reference evidence="5 6" key="1">
    <citation type="journal article" date="2024" name="Ann. Entomol. Soc. Am.">
        <title>Genomic analyses of the southern and eastern yellowjacket wasps (Hymenoptera: Vespidae) reveal evolutionary signatures of social life.</title>
        <authorList>
            <person name="Catto M.A."/>
            <person name="Caine P.B."/>
            <person name="Orr S.E."/>
            <person name="Hunt B.G."/>
            <person name="Goodisman M.A.D."/>
        </authorList>
    </citation>
    <scope>NUCLEOTIDE SEQUENCE [LARGE SCALE GENOMIC DNA]</scope>
    <source>
        <strain evidence="5">232</strain>
        <tissue evidence="5">Head and thorax</tissue>
    </source>
</reference>
<evidence type="ECO:0000256" key="2">
    <source>
        <dbReference type="ARBA" id="ARBA00022833"/>
    </source>
</evidence>
<dbReference type="Proteomes" id="UP001607303">
    <property type="component" value="Unassembled WGS sequence"/>
</dbReference>
<proteinExistence type="predicted"/>
<gene>
    <name evidence="5" type="ORF">V1477_009832</name>
</gene>
<dbReference type="PRINTS" id="PR00008">
    <property type="entry name" value="DAGPEDOMAIN"/>
</dbReference>
<dbReference type="InterPro" id="IPR002219">
    <property type="entry name" value="PKC_DAG/PE"/>
</dbReference>
<dbReference type="PROSITE" id="PS50081">
    <property type="entry name" value="ZF_DAG_PE_2"/>
    <property type="match status" value="1"/>
</dbReference>
<feature type="compositionally biased region" description="Polar residues" evidence="3">
    <location>
        <begin position="121"/>
        <end position="137"/>
    </location>
</feature>
<dbReference type="InterPro" id="IPR046349">
    <property type="entry name" value="C1-like_sf"/>
</dbReference>
<organism evidence="5 6">
    <name type="scientific">Vespula maculifrons</name>
    <name type="common">Eastern yellow jacket</name>
    <name type="synonym">Wasp</name>
    <dbReference type="NCBI Taxonomy" id="7453"/>
    <lineage>
        <taxon>Eukaryota</taxon>
        <taxon>Metazoa</taxon>
        <taxon>Ecdysozoa</taxon>
        <taxon>Arthropoda</taxon>
        <taxon>Hexapoda</taxon>
        <taxon>Insecta</taxon>
        <taxon>Pterygota</taxon>
        <taxon>Neoptera</taxon>
        <taxon>Endopterygota</taxon>
        <taxon>Hymenoptera</taxon>
        <taxon>Apocrita</taxon>
        <taxon>Aculeata</taxon>
        <taxon>Vespoidea</taxon>
        <taxon>Vespidae</taxon>
        <taxon>Vespinae</taxon>
        <taxon>Vespula</taxon>
    </lineage>
</organism>
<feature type="region of interest" description="Disordered" evidence="3">
    <location>
        <begin position="116"/>
        <end position="140"/>
    </location>
</feature>
<evidence type="ECO:0000259" key="4">
    <source>
        <dbReference type="PROSITE" id="PS50081"/>
    </source>
</evidence>
<evidence type="ECO:0000313" key="5">
    <source>
        <dbReference type="EMBL" id="KAL2742203.1"/>
    </source>
</evidence>
<evidence type="ECO:0000313" key="6">
    <source>
        <dbReference type="Proteomes" id="UP001607303"/>
    </source>
</evidence>
<evidence type="ECO:0000256" key="1">
    <source>
        <dbReference type="ARBA" id="ARBA00022723"/>
    </source>
</evidence>
<feature type="domain" description="Phorbol-ester/DAG-type" evidence="4">
    <location>
        <begin position="55"/>
        <end position="105"/>
    </location>
</feature>
<dbReference type="SUPFAM" id="SSF57889">
    <property type="entry name" value="Cysteine-rich domain"/>
    <property type="match status" value="1"/>
</dbReference>
<keyword evidence="5" id="KW-0808">Transferase</keyword>
<dbReference type="GO" id="GO:0008270">
    <property type="term" value="F:zinc ion binding"/>
    <property type="evidence" value="ECO:0007669"/>
    <property type="project" value="UniProtKB-KW"/>
</dbReference>
<comment type="caution">
    <text evidence="5">The sequence shown here is derived from an EMBL/GenBank/DDBJ whole genome shotgun (WGS) entry which is preliminary data.</text>
</comment>